<dbReference type="Gene3D" id="3.30.2350.10">
    <property type="entry name" value="Pseudouridine synthase"/>
    <property type="match status" value="1"/>
</dbReference>
<organism evidence="8 9">
    <name type="scientific">Christensenella hongkongensis</name>
    <dbReference type="NCBI Taxonomy" id="270498"/>
    <lineage>
        <taxon>Bacteria</taxon>
        <taxon>Bacillati</taxon>
        <taxon>Bacillota</taxon>
        <taxon>Clostridia</taxon>
        <taxon>Christensenellales</taxon>
        <taxon>Christensenellaceae</taxon>
        <taxon>Christensenella</taxon>
    </lineage>
</organism>
<dbReference type="InterPro" id="IPR036986">
    <property type="entry name" value="S4_RNA-bd_sf"/>
</dbReference>
<dbReference type="EMBL" id="LAYJ01000045">
    <property type="protein sequence ID" value="KKI52037.1"/>
    <property type="molecule type" value="Genomic_DNA"/>
</dbReference>
<dbReference type="GO" id="GO:0009982">
    <property type="term" value="F:pseudouridine synthase activity"/>
    <property type="evidence" value="ECO:0007669"/>
    <property type="project" value="InterPro"/>
</dbReference>
<dbReference type="Proteomes" id="UP000034076">
    <property type="component" value="Unassembled WGS sequence"/>
</dbReference>
<dbReference type="Pfam" id="PF00849">
    <property type="entry name" value="PseudoU_synth_2"/>
    <property type="match status" value="1"/>
</dbReference>
<evidence type="ECO:0000313" key="9">
    <source>
        <dbReference type="Proteomes" id="UP000034076"/>
    </source>
</evidence>
<keyword evidence="8" id="KW-0456">Lyase</keyword>
<comment type="catalytic activity">
    <reaction evidence="1">
        <text>a uridine in RNA = a pseudouridine in RNA</text>
        <dbReference type="Rhea" id="RHEA:48348"/>
        <dbReference type="Rhea" id="RHEA-COMP:12068"/>
        <dbReference type="Rhea" id="RHEA-COMP:12069"/>
        <dbReference type="ChEBI" id="CHEBI:65314"/>
        <dbReference type="ChEBI" id="CHEBI:65315"/>
    </reaction>
</comment>
<evidence type="ECO:0000256" key="2">
    <source>
        <dbReference type="ARBA" id="ARBA00010876"/>
    </source>
</evidence>
<dbReference type="GO" id="GO:0001522">
    <property type="term" value="P:pseudouridine synthesis"/>
    <property type="evidence" value="ECO:0007669"/>
    <property type="project" value="InterPro"/>
</dbReference>
<dbReference type="SUPFAM" id="SSF55174">
    <property type="entry name" value="Alpha-L RNA-binding motif"/>
    <property type="match status" value="1"/>
</dbReference>
<dbReference type="GO" id="GO:0003723">
    <property type="term" value="F:RNA binding"/>
    <property type="evidence" value="ECO:0007669"/>
    <property type="project" value="UniProtKB-KW"/>
</dbReference>
<keyword evidence="6" id="KW-0694">RNA-binding</keyword>
<dbReference type="GO" id="GO:0140098">
    <property type="term" value="F:catalytic activity, acting on RNA"/>
    <property type="evidence" value="ECO:0007669"/>
    <property type="project" value="UniProtKB-ARBA"/>
</dbReference>
<comment type="caution">
    <text evidence="8">The sequence shown here is derived from an EMBL/GenBank/DDBJ whole genome shotgun (WGS) entry which is preliminary data.</text>
</comment>
<reference evidence="8 9" key="1">
    <citation type="submission" date="2015-04" db="EMBL/GenBank/DDBJ databases">
        <title>Draft genome sequence of bacteremic isolate Catabacter hongkongensis type strain HKU16T.</title>
        <authorList>
            <person name="Lau S.K."/>
            <person name="Teng J.L."/>
            <person name="Huang Y."/>
            <person name="Curreem S.O."/>
            <person name="Tsui S.K."/>
            <person name="Woo P.C."/>
        </authorList>
    </citation>
    <scope>NUCLEOTIDE SEQUENCE [LARGE SCALE GENOMIC DNA]</scope>
    <source>
        <strain evidence="8 9">HKU16</strain>
    </source>
</reference>
<name>A0A0M2NNR3_9FIRM</name>
<evidence type="ECO:0000256" key="3">
    <source>
        <dbReference type="ARBA" id="ARBA00023235"/>
    </source>
</evidence>
<evidence type="ECO:0000256" key="4">
    <source>
        <dbReference type="ARBA" id="ARBA00031870"/>
    </source>
</evidence>
<evidence type="ECO:0000259" key="7">
    <source>
        <dbReference type="Pfam" id="PF00849"/>
    </source>
</evidence>
<evidence type="ECO:0000313" key="8">
    <source>
        <dbReference type="EMBL" id="KKI52037.1"/>
    </source>
</evidence>
<comment type="similarity">
    <text evidence="2">Belongs to the pseudouridine synthase RluA family.</text>
</comment>
<dbReference type="RefSeq" id="WP_046442413.1">
    <property type="nucleotide sequence ID" value="NZ_CAUERS010000103.1"/>
</dbReference>
<dbReference type="AlphaFoldDB" id="A0A0M2NNR3"/>
<keyword evidence="3" id="KW-0413">Isomerase</keyword>
<dbReference type="Gene3D" id="3.10.290.10">
    <property type="entry name" value="RNA-binding S4 domain"/>
    <property type="match status" value="1"/>
</dbReference>
<dbReference type="STRING" id="270498.CHK_0465"/>
<keyword evidence="9" id="KW-1185">Reference proteome</keyword>
<accession>A0A0M2NNR3</accession>
<evidence type="ECO:0000256" key="6">
    <source>
        <dbReference type="PROSITE-ProRule" id="PRU00182"/>
    </source>
</evidence>
<sequence>MIKLEIEKEQEGSKVTQCVAASLPELQKLNLKKMIKTGDIKLNGCRIKKDFEVEDGDIIEVYVPVEYERFPLLDVVYEDKNILVVNKQPGTVVTCTAATPNAPELMSMVINYMKDGNEYSEESGCIPFMCFKLDIYTGGLVMFAKNAEYFEAIREAIRQRRIKRVFRAIVKGCPEYERGQFQHFYVKDDKDNYRVAKTKLRGSVPIYTRYQVVESNGIYSIIDIEPVTQYLNQERAHMEAAGFPILGDNLYGDMKANKKLGIKYQALWATTISFDTGVNNMLEYLNGKMIQTEDIDFPLVNFD</sequence>
<dbReference type="GO" id="GO:0006396">
    <property type="term" value="P:RNA processing"/>
    <property type="evidence" value="ECO:0007669"/>
    <property type="project" value="UniProtKB-ARBA"/>
</dbReference>
<dbReference type="CDD" id="cd00165">
    <property type="entry name" value="S4"/>
    <property type="match status" value="1"/>
</dbReference>
<proteinExistence type="inferred from homology"/>
<evidence type="ECO:0000256" key="1">
    <source>
        <dbReference type="ARBA" id="ARBA00000073"/>
    </source>
</evidence>
<evidence type="ECO:0000256" key="5">
    <source>
        <dbReference type="ARBA" id="ARBA00033164"/>
    </source>
</evidence>
<dbReference type="PROSITE" id="PS50889">
    <property type="entry name" value="S4"/>
    <property type="match status" value="1"/>
</dbReference>
<dbReference type="InterPro" id="IPR020103">
    <property type="entry name" value="PsdUridine_synth_cat_dom_sf"/>
</dbReference>
<dbReference type="InterPro" id="IPR050188">
    <property type="entry name" value="RluA_PseudoU_synthase"/>
</dbReference>
<dbReference type="SUPFAM" id="SSF55120">
    <property type="entry name" value="Pseudouridine synthase"/>
    <property type="match status" value="1"/>
</dbReference>
<dbReference type="CDD" id="cd02869">
    <property type="entry name" value="PseudoU_synth_RluA_like"/>
    <property type="match status" value="1"/>
</dbReference>
<gene>
    <name evidence="8" type="ORF">CHK_0465</name>
</gene>
<protein>
    <recommendedName>
        <fullName evidence="4">RNA pseudouridylate synthase</fullName>
    </recommendedName>
    <alternativeName>
        <fullName evidence="5">RNA-uridine isomerase</fullName>
    </alternativeName>
</protein>
<dbReference type="PANTHER" id="PTHR21600">
    <property type="entry name" value="MITOCHONDRIAL RNA PSEUDOURIDINE SYNTHASE"/>
    <property type="match status" value="1"/>
</dbReference>
<dbReference type="InterPro" id="IPR006145">
    <property type="entry name" value="PsdUridine_synth_RsuA/RluA"/>
</dbReference>
<feature type="domain" description="Pseudouridine synthase RsuA/RluA-like" evidence="7">
    <location>
        <begin position="81"/>
        <end position="240"/>
    </location>
</feature>
<dbReference type="OrthoDB" id="9807829at2"/>
<dbReference type="GO" id="GO:0016829">
    <property type="term" value="F:lyase activity"/>
    <property type="evidence" value="ECO:0007669"/>
    <property type="project" value="UniProtKB-KW"/>
</dbReference>